<evidence type="ECO:0000313" key="2">
    <source>
        <dbReference type="Proteomes" id="UP000886469"/>
    </source>
</evidence>
<accession>A0ABX1TAZ8</accession>
<sequence length="194" mass="22152">MHPAQPELSPRDSALWRVGRNLQRFQSIEALLKLLLPTTKLVGSFQQIESQILQNKRAAKKASLGTLTETYSRQVLGPKQDAEEPEIGSEILFSFSHSIDATPEVLKQMRSEWKRLTKERNQLVHSTLLVYDLESNEGCIALCEYLDEQYERARVLIERLRHQEKARSLAASAFKQIHESGELERLLAEPSNDA</sequence>
<evidence type="ECO:0000313" key="1">
    <source>
        <dbReference type="EMBL" id="NMQ06848.1"/>
    </source>
</evidence>
<proteinExistence type="predicted"/>
<organism evidence="1 2">
    <name type="scientific">Candidatus Accumulibacter contiguus</name>
    <dbReference type="NCBI Taxonomy" id="2954381"/>
    <lineage>
        <taxon>Bacteria</taxon>
        <taxon>Pseudomonadati</taxon>
        <taxon>Pseudomonadota</taxon>
        <taxon>Betaproteobacteria</taxon>
        <taxon>Candidatus Accumulibacter</taxon>
    </lineage>
</organism>
<dbReference type="Proteomes" id="UP000886469">
    <property type="component" value="Unassembled WGS sequence"/>
</dbReference>
<evidence type="ECO:0008006" key="3">
    <source>
        <dbReference type="Google" id="ProtNLM"/>
    </source>
</evidence>
<reference evidence="1" key="1">
    <citation type="submission" date="2019-03" db="EMBL/GenBank/DDBJ databases">
        <title>Metabolic reconstructions from genomes of highly enriched 'Candidatus Accumulibacter' and 'Candidatus Competibacter' bioreactor populations.</title>
        <authorList>
            <person name="Annavajhala M.K."/>
            <person name="Welles L."/>
            <person name="Abbas B."/>
            <person name="Sorokin D."/>
            <person name="Park H."/>
            <person name="Van Loosdrecht M."/>
            <person name="Chandran K."/>
        </authorList>
    </citation>
    <scope>NUCLEOTIDE SEQUENCE</scope>
    <source>
        <strain evidence="1">SBR_L</strain>
    </source>
</reference>
<keyword evidence="2" id="KW-1185">Reference proteome</keyword>
<protein>
    <recommendedName>
        <fullName evidence="3">Apea-like HEPN domain-containing protein</fullName>
    </recommendedName>
</protein>
<name>A0ABX1TAZ8_9PROT</name>
<gene>
    <name evidence="1" type="ORF">E4Q08_17130</name>
</gene>
<dbReference type="EMBL" id="SPMX01000056">
    <property type="protein sequence ID" value="NMQ06848.1"/>
    <property type="molecule type" value="Genomic_DNA"/>
</dbReference>
<dbReference type="RefSeq" id="WP_169071271.1">
    <property type="nucleotide sequence ID" value="NZ_SPMX01000056.1"/>
</dbReference>
<comment type="caution">
    <text evidence="1">The sequence shown here is derived from an EMBL/GenBank/DDBJ whole genome shotgun (WGS) entry which is preliminary data.</text>
</comment>